<dbReference type="EMBL" id="CP019640">
    <property type="protein sequence ID" value="AQQ53957.1"/>
    <property type="molecule type" value="Genomic_DNA"/>
</dbReference>
<dbReference type="KEGG" id="pmar:B0X71_13210"/>
<accession>A0A1Q2L1N7</accession>
<evidence type="ECO:0000313" key="2">
    <source>
        <dbReference type="EMBL" id="AQQ53957.1"/>
    </source>
</evidence>
<dbReference type="Proteomes" id="UP000188184">
    <property type="component" value="Chromosome"/>
</dbReference>
<feature type="compositionally biased region" description="Polar residues" evidence="1">
    <location>
        <begin position="19"/>
        <end position="32"/>
    </location>
</feature>
<proteinExistence type="predicted"/>
<gene>
    <name evidence="2" type="ORF">B0X71_13210</name>
</gene>
<evidence type="ECO:0000256" key="1">
    <source>
        <dbReference type="SAM" id="MobiDB-lite"/>
    </source>
</evidence>
<dbReference type="RefSeq" id="WP_077589855.1">
    <property type="nucleotide sequence ID" value="NZ_CP019640.1"/>
</dbReference>
<dbReference type="NCBIfam" id="TIGR04398">
    <property type="entry name" value="SLAP_DUP"/>
    <property type="match status" value="2"/>
</dbReference>
<dbReference type="InterPro" id="IPR030911">
    <property type="entry name" value="Sec_acc_SLAP"/>
</dbReference>
<keyword evidence="3" id="KW-1185">Reference proteome</keyword>
<sequence>MADFSPFNKYEKNGEDSIVDSNKITEGTSAAEEQTEPAEEVKTTLSIHPDWEMTEEQEQSLEMLGSFLPNLKAGQLSLSGIEIEEDEETGDWQVEAFFRSSLPKEIKLGKMELLVLDDKGQPIAAQVFDMSELGTLPPRSDRPWVFRFDKANIRADKAPEEGWKLTFNLRSLMPHRLDFDETWKDALTDEQKKVLVKAVSTLPALKPGEVNVTGFQIRPLENGNLAVSLLIRNGRKRNLVIEKIPLEVLDAQRRRVAAGSFNLNKLTVKANTTKPWNFIFPKQMVLVDDPDFSKWTVRVVQPKKPDQQPPVQ</sequence>
<reference evidence="2 3" key="1">
    <citation type="submission" date="2017-02" db="EMBL/GenBank/DDBJ databases">
        <title>The complete genomic sequence of a novel cold adapted crude oil-degrading bacterium Planococcus qaidamina Y42.</title>
        <authorList>
            <person name="Yang R."/>
        </authorList>
    </citation>
    <scope>NUCLEOTIDE SEQUENCE [LARGE SCALE GENOMIC DNA]</scope>
    <source>
        <strain evidence="2 3">Y42</strain>
    </source>
</reference>
<name>A0A1Q2L1N7_9BACL</name>
<organism evidence="2 3">
    <name type="scientific">Planococcus lenghuensis</name>
    <dbReference type="NCBI Taxonomy" id="2213202"/>
    <lineage>
        <taxon>Bacteria</taxon>
        <taxon>Bacillati</taxon>
        <taxon>Bacillota</taxon>
        <taxon>Bacilli</taxon>
        <taxon>Bacillales</taxon>
        <taxon>Caryophanaceae</taxon>
        <taxon>Planococcus</taxon>
    </lineage>
</organism>
<protein>
    <submittedName>
        <fullName evidence="2">Accessory Sec system S-layer assembly protein</fullName>
    </submittedName>
</protein>
<evidence type="ECO:0000313" key="3">
    <source>
        <dbReference type="Proteomes" id="UP000188184"/>
    </source>
</evidence>
<feature type="region of interest" description="Disordered" evidence="1">
    <location>
        <begin position="1"/>
        <end position="42"/>
    </location>
</feature>
<dbReference type="OrthoDB" id="1907642at2"/>
<dbReference type="AlphaFoldDB" id="A0A1Q2L1N7"/>
<dbReference type="NCBIfam" id="TIGR04399">
    <property type="entry name" value="acc_Sec_SLAP"/>
    <property type="match status" value="1"/>
</dbReference>
<dbReference type="InterPro" id="IPR030910">
    <property type="entry name" value="SLAP_dom"/>
</dbReference>